<feature type="modified residue" description="4-aspartylphosphate" evidence="3">
    <location>
        <position position="55"/>
    </location>
</feature>
<name>A0A2N1PNF8_9BACT</name>
<dbReference type="InterPro" id="IPR001789">
    <property type="entry name" value="Sig_transdc_resp-reg_receiver"/>
</dbReference>
<dbReference type="InterPro" id="IPR011006">
    <property type="entry name" value="CheY-like_superfamily"/>
</dbReference>
<dbReference type="PROSITE" id="PS50110">
    <property type="entry name" value="RESPONSE_REGULATORY"/>
    <property type="match status" value="1"/>
</dbReference>
<keyword evidence="2" id="KW-0902">Two-component regulatory system</keyword>
<proteinExistence type="predicted"/>
<dbReference type="SMART" id="SM00448">
    <property type="entry name" value="REC"/>
    <property type="match status" value="1"/>
</dbReference>
<protein>
    <submittedName>
        <fullName evidence="5">Response regulator</fullName>
    </submittedName>
</protein>
<feature type="domain" description="Response regulatory" evidence="4">
    <location>
        <begin position="3"/>
        <end position="122"/>
    </location>
</feature>
<gene>
    <name evidence="5" type="ORF">CVV64_12065</name>
</gene>
<dbReference type="InterPro" id="IPR050595">
    <property type="entry name" value="Bact_response_regulator"/>
</dbReference>
<evidence type="ECO:0000259" key="4">
    <source>
        <dbReference type="PROSITE" id="PS50110"/>
    </source>
</evidence>
<evidence type="ECO:0000256" key="2">
    <source>
        <dbReference type="ARBA" id="ARBA00023012"/>
    </source>
</evidence>
<comment type="caution">
    <text evidence="5">The sequence shown here is derived from an EMBL/GenBank/DDBJ whole genome shotgun (WGS) entry which is preliminary data.</text>
</comment>
<dbReference type="Gene3D" id="3.40.50.2300">
    <property type="match status" value="1"/>
</dbReference>
<dbReference type="PANTHER" id="PTHR44591">
    <property type="entry name" value="STRESS RESPONSE REGULATOR PROTEIN 1"/>
    <property type="match status" value="1"/>
</dbReference>
<evidence type="ECO:0000256" key="3">
    <source>
        <dbReference type="PROSITE-ProRule" id="PRU00169"/>
    </source>
</evidence>
<dbReference type="AlphaFoldDB" id="A0A2N1PNF8"/>
<keyword evidence="1 3" id="KW-0597">Phosphoprotein</keyword>
<dbReference type="GO" id="GO:0000160">
    <property type="term" value="P:phosphorelay signal transduction system"/>
    <property type="evidence" value="ECO:0007669"/>
    <property type="project" value="UniProtKB-KW"/>
</dbReference>
<reference evidence="5 6" key="1">
    <citation type="journal article" date="2017" name="ISME J.">
        <title>Potential for microbial H2 and metal transformations associated with novel bacteria and archaea in deep terrestrial subsurface sediments.</title>
        <authorList>
            <person name="Hernsdorf A.W."/>
            <person name="Amano Y."/>
            <person name="Miyakawa K."/>
            <person name="Ise K."/>
            <person name="Suzuki Y."/>
            <person name="Anantharaman K."/>
            <person name="Probst A."/>
            <person name="Burstein D."/>
            <person name="Thomas B.C."/>
            <person name="Banfield J.F."/>
        </authorList>
    </citation>
    <scope>NUCLEOTIDE SEQUENCE [LARGE SCALE GENOMIC DNA]</scope>
    <source>
        <strain evidence="5">HGW-Wallbacteria-1</strain>
    </source>
</reference>
<dbReference type="Pfam" id="PF00072">
    <property type="entry name" value="Response_reg"/>
    <property type="match status" value="1"/>
</dbReference>
<accession>A0A2N1PNF8</accession>
<evidence type="ECO:0000256" key="1">
    <source>
        <dbReference type="ARBA" id="ARBA00022553"/>
    </source>
</evidence>
<dbReference type="Proteomes" id="UP000233256">
    <property type="component" value="Unassembled WGS sequence"/>
</dbReference>
<dbReference type="PANTHER" id="PTHR44591:SF14">
    <property type="entry name" value="PROTEIN PILG"/>
    <property type="match status" value="1"/>
</dbReference>
<organism evidence="5 6">
    <name type="scientific">Candidatus Wallbacteria bacterium HGW-Wallbacteria-1</name>
    <dbReference type="NCBI Taxonomy" id="2013854"/>
    <lineage>
        <taxon>Bacteria</taxon>
        <taxon>Candidatus Walliibacteriota</taxon>
    </lineage>
</organism>
<sequence length="133" mass="14499">MYNILIADDSEVARGLIRKTLNLSGLPLGIIHEAGDGAKALEILRGNWVDLAIVDINMPIMNGFKLIRTIREDDVLRTTPVIVISSDGTEKRKSDLSALGVSMYLHKPVSPEEVRDAIQSALSQSENGDLSDD</sequence>
<evidence type="ECO:0000313" key="5">
    <source>
        <dbReference type="EMBL" id="PKK89881.1"/>
    </source>
</evidence>
<dbReference type="SUPFAM" id="SSF52172">
    <property type="entry name" value="CheY-like"/>
    <property type="match status" value="1"/>
</dbReference>
<evidence type="ECO:0000313" key="6">
    <source>
        <dbReference type="Proteomes" id="UP000233256"/>
    </source>
</evidence>
<dbReference type="EMBL" id="PGXC01000010">
    <property type="protein sequence ID" value="PKK89881.1"/>
    <property type="molecule type" value="Genomic_DNA"/>
</dbReference>